<dbReference type="Pfam" id="PF11391">
    <property type="entry name" value="DUF2798"/>
    <property type="match status" value="2"/>
</dbReference>
<protein>
    <submittedName>
        <fullName evidence="2">Membrane protein</fullName>
    </submittedName>
</protein>
<sequence>MPRNFKEALLFTTLMCSMMVLGMSMWNLFIVGQLSLHYLALAYIPGFVTAFLLDVIPVGAIVKSIAFRILKDHHKRWQKIITISGGMAVLMVTFMSFYGLFYNGIAITPNTYLSAWLVNFIAALPLNFLIVGPIARFILSSFQKPFTEEEVEDFQDDDEIPTII</sequence>
<dbReference type="AlphaFoldDB" id="A0A0T8UD73"/>
<feature type="transmembrane region" description="Helical" evidence="1">
    <location>
        <begin position="80"/>
        <end position="101"/>
    </location>
</feature>
<gene>
    <name evidence="2" type="ORF">ERS021757_01680</name>
</gene>
<feature type="transmembrane region" description="Helical" evidence="1">
    <location>
        <begin position="113"/>
        <end position="139"/>
    </location>
</feature>
<dbReference type="Proteomes" id="UP000041827">
    <property type="component" value="Unassembled WGS sequence"/>
</dbReference>
<feature type="transmembrane region" description="Helical" evidence="1">
    <location>
        <begin position="36"/>
        <end position="59"/>
    </location>
</feature>
<keyword evidence="1" id="KW-0812">Transmembrane</keyword>
<accession>A0A0T8UD73</accession>
<keyword evidence="1" id="KW-0472">Membrane</keyword>
<keyword evidence="1" id="KW-1133">Transmembrane helix</keyword>
<evidence type="ECO:0000313" key="3">
    <source>
        <dbReference type="Proteomes" id="UP000041827"/>
    </source>
</evidence>
<dbReference type="EMBL" id="CMJT01000017">
    <property type="protein sequence ID" value="CKB12330.1"/>
    <property type="molecule type" value="Genomic_DNA"/>
</dbReference>
<proteinExistence type="predicted"/>
<dbReference type="InterPro" id="IPR021529">
    <property type="entry name" value="DUF2798"/>
</dbReference>
<evidence type="ECO:0000313" key="2">
    <source>
        <dbReference type="EMBL" id="CKB12330.1"/>
    </source>
</evidence>
<feature type="transmembrane region" description="Helical" evidence="1">
    <location>
        <begin position="9"/>
        <end position="30"/>
    </location>
</feature>
<evidence type="ECO:0000256" key="1">
    <source>
        <dbReference type="SAM" id="Phobius"/>
    </source>
</evidence>
<organism evidence="2 3">
    <name type="scientific">Streptococcus pseudopneumoniae</name>
    <dbReference type="NCBI Taxonomy" id="257758"/>
    <lineage>
        <taxon>Bacteria</taxon>
        <taxon>Bacillati</taxon>
        <taxon>Bacillota</taxon>
        <taxon>Bacilli</taxon>
        <taxon>Lactobacillales</taxon>
        <taxon>Streptococcaceae</taxon>
        <taxon>Streptococcus</taxon>
    </lineage>
</organism>
<name>A0A0T8UD73_9STRE</name>
<reference evidence="3" key="1">
    <citation type="submission" date="2015-03" db="EMBL/GenBank/DDBJ databases">
        <authorList>
            <consortium name="Pathogen Informatics"/>
        </authorList>
    </citation>
    <scope>NUCLEOTIDE SEQUENCE [LARGE SCALE GENOMIC DNA]</scope>
    <source>
        <strain evidence="3">SMRU2248</strain>
    </source>
</reference>